<keyword evidence="4" id="KW-1185">Reference proteome</keyword>
<dbReference type="RefSeq" id="WP_072470006.1">
    <property type="nucleotide sequence ID" value="NZ_CAACYI010000001.1"/>
</dbReference>
<keyword evidence="1" id="KW-1133">Transmembrane helix</keyword>
<dbReference type="InterPro" id="IPR026816">
    <property type="entry name" value="Flavodoxin_dom"/>
</dbReference>
<dbReference type="Pfam" id="PF12724">
    <property type="entry name" value="Flavodoxin_5"/>
    <property type="match status" value="1"/>
</dbReference>
<dbReference type="InterPro" id="IPR029039">
    <property type="entry name" value="Flavoprotein-like_sf"/>
</dbReference>
<comment type="caution">
    <text evidence="3">The sequence shown here is derived from an EMBL/GenBank/DDBJ whole genome shotgun (WGS) entry which is preliminary data.</text>
</comment>
<proteinExistence type="predicted"/>
<dbReference type="GO" id="GO:0009055">
    <property type="term" value="F:electron transfer activity"/>
    <property type="evidence" value="ECO:0007669"/>
    <property type="project" value="InterPro"/>
</dbReference>
<organism evidence="3 4">
    <name type="scientific">Urinicoccus massiliensis</name>
    <dbReference type="NCBI Taxonomy" id="1723382"/>
    <lineage>
        <taxon>Bacteria</taxon>
        <taxon>Bacillati</taxon>
        <taxon>Bacillota</taxon>
        <taxon>Tissierellia</taxon>
        <taxon>Tissierellales</taxon>
        <taxon>Peptoniphilaceae</taxon>
        <taxon>Urinicoccus</taxon>
    </lineage>
</organism>
<evidence type="ECO:0000313" key="4">
    <source>
        <dbReference type="Proteomes" id="UP000377798"/>
    </source>
</evidence>
<reference evidence="3 4" key="1">
    <citation type="submission" date="2019-02" db="EMBL/GenBank/DDBJ databases">
        <authorList>
            <consortium name="Pathogen Informatics"/>
        </authorList>
    </citation>
    <scope>NUCLEOTIDE SEQUENCE [LARGE SCALE GENOMIC DNA]</scope>
    <source>
        <strain evidence="3 4">3012STDY7089603</strain>
    </source>
</reference>
<dbReference type="InterPro" id="IPR001226">
    <property type="entry name" value="Flavodoxin_CS"/>
</dbReference>
<sequence>MQVTVVYSSKYGSTKRYAEELHRRHPGALLELKDFRPKSLRGDVVVFFAPIYAFGLLNLSTLERDISRMQGKKVAIFCVGASNYNKKEFRRLYRQHFDGPLKDVPAFYGRGAWQRDKMTRMDKVLLRLNYQTIKNKHKDKLQPWEEEFLTIYGKNWDWVDFSYLDALEEWLKARDPFDD</sequence>
<dbReference type="GO" id="GO:0016651">
    <property type="term" value="F:oxidoreductase activity, acting on NAD(P)H"/>
    <property type="evidence" value="ECO:0007669"/>
    <property type="project" value="UniProtKB-ARBA"/>
</dbReference>
<keyword evidence="1" id="KW-0472">Membrane</keyword>
<evidence type="ECO:0000313" key="3">
    <source>
        <dbReference type="EMBL" id="VFB17238.1"/>
    </source>
</evidence>
<feature type="domain" description="Flavodoxin-like" evidence="2">
    <location>
        <begin position="3"/>
        <end position="149"/>
    </location>
</feature>
<dbReference type="EMBL" id="CAACYI010000001">
    <property type="protein sequence ID" value="VFB17238.1"/>
    <property type="molecule type" value="Genomic_DNA"/>
</dbReference>
<evidence type="ECO:0000256" key="1">
    <source>
        <dbReference type="SAM" id="Phobius"/>
    </source>
</evidence>
<dbReference type="AlphaFoldDB" id="A0A8H2M8N6"/>
<gene>
    <name evidence="3" type="ORF">NCTC13150_01825</name>
</gene>
<dbReference type="Gene3D" id="3.40.50.360">
    <property type="match status" value="1"/>
</dbReference>
<dbReference type="PROSITE" id="PS00201">
    <property type="entry name" value="FLAVODOXIN"/>
    <property type="match status" value="1"/>
</dbReference>
<evidence type="ECO:0000259" key="2">
    <source>
        <dbReference type="PROSITE" id="PS50902"/>
    </source>
</evidence>
<dbReference type="InterPro" id="IPR008254">
    <property type="entry name" value="Flavodoxin/NO_synth"/>
</dbReference>
<feature type="transmembrane region" description="Helical" evidence="1">
    <location>
        <begin position="44"/>
        <end position="62"/>
    </location>
</feature>
<dbReference type="SUPFAM" id="SSF52218">
    <property type="entry name" value="Flavoproteins"/>
    <property type="match status" value="1"/>
</dbReference>
<accession>A0A8H2M8N6</accession>
<name>A0A8H2M8N6_9FIRM</name>
<dbReference type="Proteomes" id="UP000377798">
    <property type="component" value="Unassembled WGS sequence"/>
</dbReference>
<protein>
    <submittedName>
        <fullName evidence="3">Flavodoxin domain</fullName>
    </submittedName>
</protein>
<dbReference type="PROSITE" id="PS50902">
    <property type="entry name" value="FLAVODOXIN_LIKE"/>
    <property type="match status" value="1"/>
</dbReference>
<dbReference type="GO" id="GO:0010181">
    <property type="term" value="F:FMN binding"/>
    <property type="evidence" value="ECO:0007669"/>
    <property type="project" value="InterPro"/>
</dbReference>
<keyword evidence="1" id="KW-0812">Transmembrane</keyword>